<dbReference type="InterPro" id="IPR051461">
    <property type="entry name" value="UPF0750_membrane"/>
</dbReference>
<organism evidence="8 9">
    <name type="scientific">Enterocloster asparagiformis</name>
    <dbReference type="NCBI Taxonomy" id="333367"/>
    <lineage>
        <taxon>Bacteria</taxon>
        <taxon>Bacillati</taxon>
        <taxon>Bacillota</taxon>
        <taxon>Clostridia</taxon>
        <taxon>Lachnospirales</taxon>
        <taxon>Lachnospiraceae</taxon>
        <taxon>Enterocloster</taxon>
    </lineage>
</organism>
<dbReference type="Proteomes" id="UP000283880">
    <property type="component" value="Unassembled WGS sequence"/>
</dbReference>
<dbReference type="Pfam" id="PF02588">
    <property type="entry name" value="YitT_membrane"/>
    <property type="match status" value="1"/>
</dbReference>
<dbReference type="Gene3D" id="3.30.70.120">
    <property type="match status" value="1"/>
</dbReference>
<comment type="subcellular location">
    <subcellularLocation>
        <location evidence="1">Cell membrane</location>
        <topology evidence="1">Multi-pass membrane protein</topology>
    </subcellularLocation>
</comment>
<evidence type="ECO:0000256" key="3">
    <source>
        <dbReference type="ARBA" id="ARBA00022692"/>
    </source>
</evidence>
<feature type="domain" description="DUF2179" evidence="7">
    <location>
        <begin position="231"/>
        <end position="285"/>
    </location>
</feature>
<evidence type="ECO:0000256" key="2">
    <source>
        <dbReference type="ARBA" id="ARBA00022475"/>
    </source>
</evidence>
<keyword evidence="4 6" id="KW-1133">Transmembrane helix</keyword>
<reference evidence="8 9" key="1">
    <citation type="submission" date="2018-08" db="EMBL/GenBank/DDBJ databases">
        <title>A genome reference for cultivated species of the human gut microbiota.</title>
        <authorList>
            <person name="Zou Y."/>
            <person name="Xue W."/>
            <person name="Luo G."/>
        </authorList>
    </citation>
    <scope>NUCLEOTIDE SEQUENCE [LARGE SCALE GENOMIC DNA]</scope>
    <source>
        <strain evidence="8 9">AF04-15</strain>
    </source>
</reference>
<name>A0A413FA70_9FIRM</name>
<gene>
    <name evidence="8" type="ORF">DWV29_21690</name>
</gene>
<evidence type="ECO:0000313" key="8">
    <source>
        <dbReference type="EMBL" id="RGX25508.1"/>
    </source>
</evidence>
<dbReference type="InterPro" id="IPR003740">
    <property type="entry name" value="YitT"/>
</dbReference>
<evidence type="ECO:0000256" key="1">
    <source>
        <dbReference type="ARBA" id="ARBA00004651"/>
    </source>
</evidence>
<feature type="transmembrane region" description="Helical" evidence="6">
    <location>
        <begin position="65"/>
        <end position="82"/>
    </location>
</feature>
<evidence type="ECO:0000256" key="6">
    <source>
        <dbReference type="SAM" id="Phobius"/>
    </source>
</evidence>
<dbReference type="RefSeq" id="WP_007715874.1">
    <property type="nucleotide sequence ID" value="NZ_JAWRJJ010000442.1"/>
</dbReference>
<protein>
    <submittedName>
        <fullName evidence="8">YitT family protein</fullName>
    </submittedName>
</protein>
<dbReference type="EMBL" id="QSBM01000019">
    <property type="protein sequence ID" value="RGX25508.1"/>
    <property type="molecule type" value="Genomic_DNA"/>
</dbReference>
<feature type="transmembrane region" description="Helical" evidence="6">
    <location>
        <begin position="89"/>
        <end position="106"/>
    </location>
</feature>
<evidence type="ECO:0000313" key="9">
    <source>
        <dbReference type="Proteomes" id="UP000283880"/>
    </source>
</evidence>
<evidence type="ECO:0000256" key="4">
    <source>
        <dbReference type="ARBA" id="ARBA00022989"/>
    </source>
</evidence>
<dbReference type="PANTHER" id="PTHR33545:SF5">
    <property type="entry name" value="UPF0750 MEMBRANE PROTEIN YITT"/>
    <property type="match status" value="1"/>
</dbReference>
<dbReference type="PIRSF" id="PIRSF006483">
    <property type="entry name" value="Membrane_protein_YitT"/>
    <property type="match status" value="1"/>
</dbReference>
<keyword evidence="3 6" id="KW-0812">Transmembrane</keyword>
<dbReference type="InterPro" id="IPR019264">
    <property type="entry name" value="DUF2179"/>
</dbReference>
<dbReference type="GO" id="GO:0005886">
    <property type="term" value="C:plasma membrane"/>
    <property type="evidence" value="ECO:0007669"/>
    <property type="project" value="UniProtKB-SubCell"/>
</dbReference>
<feature type="transmembrane region" description="Helical" evidence="6">
    <location>
        <begin position="118"/>
        <end position="137"/>
    </location>
</feature>
<keyword evidence="5 6" id="KW-0472">Membrane</keyword>
<dbReference type="Pfam" id="PF10035">
    <property type="entry name" value="DUF2179"/>
    <property type="match status" value="1"/>
</dbReference>
<feature type="transmembrane region" description="Helical" evidence="6">
    <location>
        <begin position="12"/>
        <end position="30"/>
    </location>
</feature>
<proteinExistence type="predicted"/>
<keyword evidence="2" id="KW-1003">Cell membrane</keyword>
<dbReference type="AlphaFoldDB" id="A0A413FA70"/>
<evidence type="ECO:0000259" key="7">
    <source>
        <dbReference type="Pfam" id="PF10035"/>
    </source>
</evidence>
<evidence type="ECO:0000256" key="5">
    <source>
        <dbReference type="ARBA" id="ARBA00023136"/>
    </source>
</evidence>
<dbReference type="InterPro" id="IPR015867">
    <property type="entry name" value="N-reg_PII/ATP_PRibTrfase_C"/>
</dbReference>
<dbReference type="CDD" id="cd16380">
    <property type="entry name" value="YitT_C"/>
    <property type="match status" value="1"/>
</dbReference>
<dbReference type="PANTHER" id="PTHR33545">
    <property type="entry name" value="UPF0750 MEMBRANE PROTEIN YITT-RELATED"/>
    <property type="match status" value="1"/>
</dbReference>
<sequence>MKLRKHRETYHLFWSICGVAFFAAAYRWFLFPAGLYGGGFTGIAQLIKLFLQEVAGIGIPEKMDLTGTIFWCINIPLFALGYRCIGGKFLYRTIIAVFVQSLLLTFIPAPDGPLLDDLLLNCMIGGALSGLGVGMTLRAGGSGGGLDIVGLYCAKKIPDFSVGKINVLINAFIYLAAAVRYDFEIAAYSMVFAVTAGLVTDCTHYQNIKISAFIVTENKRLGDCISRAVGRGVTSWEGWGEHSRQGKIVHMVVINKYELQELKRLIKKEDPKAFVMILLPETVMGNFEKRLEVS</sequence>
<accession>A0A413FA70</accession>
<comment type="caution">
    <text evidence="8">The sequence shown here is derived from an EMBL/GenBank/DDBJ whole genome shotgun (WGS) entry which is preliminary data.</text>
</comment>
<dbReference type="OrthoDB" id="3180973at2"/>